<comment type="caution">
    <text evidence="2">The sequence shown here is derived from an EMBL/GenBank/DDBJ whole genome shotgun (WGS) entry which is preliminary data.</text>
</comment>
<evidence type="ECO:0000256" key="1">
    <source>
        <dbReference type="SAM" id="SignalP"/>
    </source>
</evidence>
<feature type="signal peptide" evidence="1">
    <location>
        <begin position="1"/>
        <end position="23"/>
    </location>
</feature>
<reference evidence="3" key="1">
    <citation type="submission" date="2017-09" db="EMBL/GenBank/DDBJ databases">
        <title>Depth-based differentiation of microbial function through sediment-hosted aquifers and enrichment of novel symbionts in the deep terrestrial subsurface.</title>
        <authorList>
            <person name="Probst A.J."/>
            <person name="Ladd B."/>
            <person name="Jarett J.K."/>
            <person name="Geller-Mcgrath D.E."/>
            <person name="Sieber C.M.K."/>
            <person name="Emerson J.B."/>
            <person name="Anantharaman K."/>
            <person name="Thomas B.C."/>
            <person name="Malmstrom R."/>
            <person name="Stieglmeier M."/>
            <person name="Klingl A."/>
            <person name="Woyke T."/>
            <person name="Ryan C.M."/>
            <person name="Banfield J.F."/>
        </authorList>
    </citation>
    <scope>NUCLEOTIDE SEQUENCE [LARGE SCALE GENOMIC DNA]</scope>
</reference>
<gene>
    <name evidence="2" type="ORF">COU90_02495</name>
</gene>
<protein>
    <recommendedName>
        <fullName evidence="4">Right handed beta helix domain-containing protein</fullName>
    </recommendedName>
</protein>
<dbReference type="InterPro" id="IPR011050">
    <property type="entry name" value="Pectin_lyase_fold/virulence"/>
</dbReference>
<organism evidence="2 3">
    <name type="scientific">Candidatus Ryanbacteria bacterium CG10_big_fil_rev_8_21_14_0_10_43_42</name>
    <dbReference type="NCBI Taxonomy" id="1974864"/>
    <lineage>
        <taxon>Bacteria</taxon>
        <taxon>Candidatus Ryaniibacteriota</taxon>
    </lineage>
</organism>
<dbReference type="SUPFAM" id="SSF51126">
    <property type="entry name" value="Pectin lyase-like"/>
    <property type="match status" value="1"/>
</dbReference>
<dbReference type="InterPro" id="IPR012334">
    <property type="entry name" value="Pectin_lyas_fold"/>
</dbReference>
<name>A0A2M8KWJ9_9BACT</name>
<evidence type="ECO:0000313" key="2">
    <source>
        <dbReference type="EMBL" id="PJE64296.1"/>
    </source>
</evidence>
<feature type="chain" id="PRO_5014708565" description="Right handed beta helix domain-containing protein" evidence="1">
    <location>
        <begin position="24"/>
        <end position="333"/>
    </location>
</feature>
<accession>A0A2M8KWJ9</accession>
<proteinExistence type="predicted"/>
<keyword evidence="1" id="KW-0732">Signal</keyword>
<sequence length="333" mass="36655">MKKNVVLMGVLTLLVVTGSWAFAGEWDDIRTHCVGELVKPCDAVYATLQEAHDAADRPGESIIISPGVHNVGRAVLTKSVRIRSVNRRSKSVLSDANLEPGGPFITVRRPAGSTDPVKRVIFEDLDFEIGNSSVVISFPDDVEKSFVQRNTITCLSPGITGVEYAEHGNAFSGRVDRTTFTNCATGVFMGAGTRHFRIEKNEFFTKNGDTAIQYRARQGQIFWNDITCMGGDCIALKIEGSDLTDINNNNIFGGTAQWLVHEGRSNDSIEFDHNVYKNPPNGTPFLVETSPGVFTEEYTLDPSCGTSWSRNQIVIGSEVEVLPRYRTSFCSFK</sequence>
<evidence type="ECO:0008006" key="4">
    <source>
        <dbReference type="Google" id="ProtNLM"/>
    </source>
</evidence>
<dbReference type="AlphaFoldDB" id="A0A2M8KWJ9"/>
<evidence type="ECO:0000313" key="3">
    <source>
        <dbReference type="Proteomes" id="UP000229098"/>
    </source>
</evidence>
<dbReference type="EMBL" id="PFEF01000006">
    <property type="protein sequence ID" value="PJE64296.1"/>
    <property type="molecule type" value="Genomic_DNA"/>
</dbReference>
<dbReference type="Gene3D" id="2.160.20.10">
    <property type="entry name" value="Single-stranded right-handed beta-helix, Pectin lyase-like"/>
    <property type="match status" value="1"/>
</dbReference>
<dbReference type="Proteomes" id="UP000229098">
    <property type="component" value="Unassembled WGS sequence"/>
</dbReference>